<gene>
    <name evidence="1" type="ORF">GSMUA_29600.1</name>
</gene>
<dbReference type="AlphaFoldDB" id="A0A804JZI3"/>
<dbReference type="Gramene" id="Ma07_t24860.1">
    <property type="protein sequence ID" value="Ma07_p24860.1"/>
    <property type="gene ID" value="Ma07_g24860"/>
</dbReference>
<reference evidence="1" key="1">
    <citation type="submission" date="2021-03" db="EMBL/GenBank/DDBJ databases">
        <authorList>
            <consortium name="Genoscope - CEA"/>
            <person name="William W."/>
        </authorList>
    </citation>
    <scope>NUCLEOTIDE SEQUENCE</scope>
    <source>
        <strain evidence="1">Doubled-haploid Pahang</strain>
    </source>
</reference>
<evidence type="ECO:0000313" key="1">
    <source>
        <dbReference type="EMBL" id="CAG1857678.1"/>
    </source>
</evidence>
<sequence>MRDFFFGRITAFNRLSLHYLEAFLAVAWHLSSQWSFAH</sequence>
<reference evidence="2" key="2">
    <citation type="submission" date="2021-05" db="UniProtKB">
        <authorList>
            <consortium name="EnsemblPlants"/>
        </authorList>
    </citation>
    <scope>IDENTIFICATION</scope>
    <source>
        <strain evidence="2">subsp. malaccensis</strain>
    </source>
</reference>
<protein>
    <submittedName>
        <fullName evidence="1">(wild Malaysian banana) hypothetical protein</fullName>
    </submittedName>
</protein>
<dbReference type="EnsemblPlants" id="Ma07_t24860.1">
    <property type="protein sequence ID" value="Ma07_p24860.1"/>
    <property type="gene ID" value="Ma07_g24860"/>
</dbReference>
<evidence type="ECO:0000313" key="2">
    <source>
        <dbReference type="EnsemblPlants" id="Ma07_p24860.1"/>
    </source>
</evidence>
<evidence type="ECO:0000313" key="3">
    <source>
        <dbReference type="Proteomes" id="UP000012960"/>
    </source>
</evidence>
<accession>A0A804JZI3</accession>
<organism evidence="2 3">
    <name type="scientific">Musa acuminata subsp. malaccensis</name>
    <name type="common">Wild banana</name>
    <name type="synonym">Musa malaccensis</name>
    <dbReference type="NCBI Taxonomy" id="214687"/>
    <lineage>
        <taxon>Eukaryota</taxon>
        <taxon>Viridiplantae</taxon>
        <taxon>Streptophyta</taxon>
        <taxon>Embryophyta</taxon>
        <taxon>Tracheophyta</taxon>
        <taxon>Spermatophyta</taxon>
        <taxon>Magnoliopsida</taxon>
        <taxon>Liliopsida</taxon>
        <taxon>Zingiberales</taxon>
        <taxon>Musaceae</taxon>
        <taxon>Musa</taxon>
    </lineage>
</organism>
<dbReference type="Proteomes" id="UP000012960">
    <property type="component" value="Unplaced"/>
</dbReference>
<dbReference type="InParanoid" id="A0A804JZI3"/>
<dbReference type="EMBL" id="HG996473">
    <property type="protein sequence ID" value="CAG1857678.1"/>
    <property type="molecule type" value="Genomic_DNA"/>
</dbReference>
<name>A0A804JZI3_MUSAM</name>
<keyword evidence="3" id="KW-1185">Reference proteome</keyword>
<proteinExistence type="predicted"/>